<evidence type="ECO:0000313" key="2">
    <source>
        <dbReference type="EMBL" id="KAL2811392.1"/>
    </source>
</evidence>
<dbReference type="InterPro" id="IPR051035">
    <property type="entry name" value="Mito_inheritance_9"/>
</dbReference>
<dbReference type="PANTHER" id="PTHR36091">
    <property type="entry name" value="ALTERED INHERITANCE OF MITOCHONDRIA PROTEIN 9, MITOCHONDRIAL"/>
    <property type="match status" value="1"/>
</dbReference>
<protein>
    <recommendedName>
        <fullName evidence="4">Aminoglycoside phosphotransferase domain-containing protein</fullName>
    </recommendedName>
</protein>
<evidence type="ECO:0000313" key="3">
    <source>
        <dbReference type="Proteomes" id="UP001610334"/>
    </source>
</evidence>
<proteinExistence type="predicted"/>
<dbReference type="EMBL" id="JBFXLT010000058">
    <property type="protein sequence ID" value="KAL2811392.1"/>
    <property type="molecule type" value="Genomic_DNA"/>
</dbReference>
<gene>
    <name evidence="2" type="ORF">BJX63DRAFT_444095</name>
</gene>
<evidence type="ECO:0008006" key="4">
    <source>
        <dbReference type="Google" id="ProtNLM"/>
    </source>
</evidence>
<evidence type="ECO:0000256" key="1">
    <source>
        <dbReference type="SAM" id="MobiDB-lite"/>
    </source>
</evidence>
<reference evidence="2 3" key="1">
    <citation type="submission" date="2024-07" db="EMBL/GenBank/DDBJ databases">
        <title>Section-level genome sequencing and comparative genomics of Aspergillus sections Usti and Cavernicolus.</title>
        <authorList>
            <consortium name="Lawrence Berkeley National Laboratory"/>
            <person name="Nybo J.L."/>
            <person name="Vesth T.C."/>
            <person name="Theobald S."/>
            <person name="Frisvad J.C."/>
            <person name="Larsen T.O."/>
            <person name="Kjaerboelling I."/>
            <person name="Rothschild-Mancinelli K."/>
            <person name="Lyhne E.K."/>
            <person name="Kogle M.E."/>
            <person name="Barry K."/>
            <person name="Clum A."/>
            <person name="Na H."/>
            <person name="Ledsgaard L."/>
            <person name="Lin J."/>
            <person name="Lipzen A."/>
            <person name="Kuo A."/>
            <person name="Riley R."/>
            <person name="Mondo S."/>
            <person name="Labutti K."/>
            <person name="Haridas S."/>
            <person name="Pangalinan J."/>
            <person name="Salamov A.A."/>
            <person name="Simmons B.A."/>
            <person name="Magnuson J.K."/>
            <person name="Chen J."/>
            <person name="Drula E."/>
            <person name="Henrissat B."/>
            <person name="Wiebenga A."/>
            <person name="Lubbers R.J."/>
            <person name="Gomes A.C."/>
            <person name="Makela M.R."/>
            <person name="Stajich J."/>
            <person name="Grigoriev I.V."/>
            <person name="Mortensen U.H."/>
            <person name="De Vries R.P."/>
            <person name="Baker S.E."/>
            <person name="Andersen M.R."/>
        </authorList>
    </citation>
    <scope>NUCLEOTIDE SEQUENCE [LARGE SCALE GENOMIC DNA]</scope>
    <source>
        <strain evidence="2 3">CBS 588.65</strain>
    </source>
</reference>
<accession>A0ABR4H9C5</accession>
<keyword evidence="3" id="KW-1185">Reference proteome</keyword>
<organism evidence="2 3">
    <name type="scientific">Aspergillus granulosus</name>
    <dbReference type="NCBI Taxonomy" id="176169"/>
    <lineage>
        <taxon>Eukaryota</taxon>
        <taxon>Fungi</taxon>
        <taxon>Dikarya</taxon>
        <taxon>Ascomycota</taxon>
        <taxon>Pezizomycotina</taxon>
        <taxon>Eurotiomycetes</taxon>
        <taxon>Eurotiomycetidae</taxon>
        <taxon>Eurotiales</taxon>
        <taxon>Aspergillaceae</taxon>
        <taxon>Aspergillus</taxon>
        <taxon>Aspergillus subgen. Nidulantes</taxon>
    </lineage>
</organism>
<comment type="caution">
    <text evidence="2">The sequence shown here is derived from an EMBL/GenBank/DDBJ whole genome shotgun (WGS) entry which is preliminary data.</text>
</comment>
<dbReference type="PANTHER" id="PTHR36091:SF1">
    <property type="entry name" value="ALTERED INHERITANCE OF MITOCHONDRIA PROTEIN 9, MITOCHONDRIAL"/>
    <property type="match status" value="1"/>
</dbReference>
<name>A0ABR4H9C5_9EURO</name>
<sequence length="395" mass="45246">MIQQALSSFKRKRKTPPRSIHTDWNANTDWFHYTSGRFAWNEAHEMMVLKLWVPNPNAGHAHYTTANEVAAMDFARNELQIPVPKVLAWSSRAEETLVHAEDIIMEKAPGVNLDKVWPKMDIKQRFELVKTIQGTKKLGYRVHGCIQVKQDGSLTKHPRFAAGPSTGREFLDDGRLPLNLIEQYKLAVGHWEIACVQSISHLPRSPLSLYGPGTSTRSRSKKVAAIQNYFRLVKYLLPAAELLPLFDPPYFLDYEGPQPTSLNTPQFPGNFKQLRSDEKATAQDLYLKICLYLENEWAKILRVQASGSPPFLLQFSADEIQQIEKYATGAVRAMELTRGLREELGELWPEKGIVWSEKYDETKQRLNGAKTQLIERLVPSDPERLAWEESWQFDT</sequence>
<feature type="region of interest" description="Disordered" evidence="1">
    <location>
        <begin position="1"/>
        <end position="21"/>
    </location>
</feature>
<dbReference type="Proteomes" id="UP001610334">
    <property type="component" value="Unassembled WGS sequence"/>
</dbReference>